<dbReference type="EMBL" id="JAAMOX010000004">
    <property type="protein sequence ID" value="NIH55289.1"/>
    <property type="molecule type" value="Genomic_DNA"/>
</dbReference>
<keyword evidence="9" id="KW-0414">Isoprene biosynthesis</keyword>
<feature type="domain" description="GHMP kinase N-terminal" evidence="10">
    <location>
        <begin position="48"/>
        <end position="126"/>
    </location>
</feature>
<dbReference type="Gene3D" id="3.30.70.890">
    <property type="entry name" value="GHMP kinase, C-terminal domain"/>
    <property type="match status" value="1"/>
</dbReference>
<keyword evidence="13" id="KW-1185">Reference proteome</keyword>
<keyword evidence="4 9" id="KW-0808">Transferase</keyword>
<dbReference type="HAMAP" id="MF_00061">
    <property type="entry name" value="IspE"/>
    <property type="match status" value="1"/>
</dbReference>
<accession>A0A7X5R411</accession>
<evidence type="ECO:0000256" key="9">
    <source>
        <dbReference type="HAMAP-Rule" id="MF_00061"/>
    </source>
</evidence>
<dbReference type="GO" id="GO:0005524">
    <property type="term" value="F:ATP binding"/>
    <property type="evidence" value="ECO:0007669"/>
    <property type="project" value="UniProtKB-UniRule"/>
</dbReference>
<reference evidence="12 13" key="1">
    <citation type="submission" date="2020-02" db="EMBL/GenBank/DDBJ databases">
        <title>Sequencing the genomes of 1000 actinobacteria strains.</title>
        <authorList>
            <person name="Klenk H.-P."/>
        </authorList>
    </citation>
    <scope>NUCLEOTIDE SEQUENCE [LARGE SCALE GENOMIC DNA]</scope>
    <source>
        <strain evidence="12 13">DSM 27960</strain>
    </source>
</reference>
<dbReference type="SUPFAM" id="SSF55060">
    <property type="entry name" value="GHMP Kinase, C-terminal domain"/>
    <property type="match status" value="1"/>
</dbReference>
<sequence length="286" mass="29585">MDDGYHEVASAYQAVSLYEDVWASHSDEFSAVFGGSIDTSALVVDERNLAIQAAKLLAEHTGYAGGVHLRIEKNVPIAGGMGGGSADAAAVLVACDALWATHVSRDDLHRLAAQLGADVPFALMGGTAVGTGRGDELSPALAKGSFHWVLVPASEGLSTPEVYRELDQHRIRHTGAISPVPVKPVVDSQVLQALRAGDAQMLADCIHNDLQAAALHMAPDLYDTLELGEESGALAGIVSGSGPTIAFLAADGESAVELQVALSLRGYQALRATSPVHGARVIPGAV</sequence>
<name>A0A7X5R411_9MICO</name>
<dbReference type="InterPro" id="IPR006204">
    <property type="entry name" value="GHMP_kinase_N_dom"/>
</dbReference>
<evidence type="ECO:0000259" key="10">
    <source>
        <dbReference type="Pfam" id="PF00288"/>
    </source>
</evidence>
<organism evidence="12 13">
    <name type="scientific">Lysinibacter cavernae</name>
    <dbReference type="NCBI Taxonomy" id="1640652"/>
    <lineage>
        <taxon>Bacteria</taxon>
        <taxon>Bacillati</taxon>
        <taxon>Actinomycetota</taxon>
        <taxon>Actinomycetes</taxon>
        <taxon>Micrococcales</taxon>
        <taxon>Microbacteriaceae</taxon>
        <taxon>Lysinibacter</taxon>
    </lineage>
</organism>
<dbReference type="GO" id="GO:0019288">
    <property type="term" value="P:isopentenyl diphosphate biosynthetic process, methylerythritol 4-phosphate pathway"/>
    <property type="evidence" value="ECO:0007669"/>
    <property type="project" value="UniProtKB-UniRule"/>
</dbReference>
<dbReference type="Proteomes" id="UP000541033">
    <property type="component" value="Unassembled WGS sequence"/>
</dbReference>
<dbReference type="GO" id="GO:0050515">
    <property type="term" value="F:4-(cytidine 5'-diphospho)-2-C-methyl-D-erythritol kinase activity"/>
    <property type="evidence" value="ECO:0007669"/>
    <property type="project" value="UniProtKB-UniRule"/>
</dbReference>
<comment type="caution">
    <text evidence="9">Lacks conserved residue(s) required for the propagation of feature annotation.</text>
</comment>
<gene>
    <name evidence="9" type="primary">ispE</name>
    <name evidence="12" type="ORF">FHX76_003210</name>
</gene>
<comment type="similarity">
    <text evidence="1 9">Belongs to the GHMP kinase family. IspE subfamily.</text>
</comment>
<evidence type="ECO:0000256" key="6">
    <source>
        <dbReference type="ARBA" id="ARBA00022777"/>
    </source>
</evidence>
<dbReference type="PANTHER" id="PTHR43527:SF2">
    <property type="entry name" value="4-DIPHOSPHOCYTIDYL-2-C-METHYL-D-ERYTHRITOL KINASE, CHLOROPLASTIC"/>
    <property type="match status" value="1"/>
</dbReference>
<dbReference type="InterPro" id="IPR014721">
    <property type="entry name" value="Ribsml_uS5_D2-typ_fold_subgr"/>
</dbReference>
<evidence type="ECO:0000256" key="5">
    <source>
        <dbReference type="ARBA" id="ARBA00022741"/>
    </source>
</evidence>
<dbReference type="Pfam" id="PF08544">
    <property type="entry name" value="GHMP_kinases_C"/>
    <property type="match status" value="1"/>
</dbReference>
<feature type="active site" evidence="9">
    <location>
        <position position="118"/>
    </location>
</feature>
<dbReference type="PIRSF" id="PIRSF010376">
    <property type="entry name" value="IspE"/>
    <property type="match status" value="1"/>
</dbReference>
<evidence type="ECO:0000256" key="4">
    <source>
        <dbReference type="ARBA" id="ARBA00022679"/>
    </source>
</evidence>
<comment type="pathway">
    <text evidence="9">Isoprenoid biosynthesis; isopentenyl diphosphate biosynthesis via DXP pathway; isopentenyl diphosphate from 1-deoxy-D-xylulose 5-phosphate: step 3/6.</text>
</comment>
<comment type="caution">
    <text evidence="12">The sequence shown here is derived from an EMBL/GenBank/DDBJ whole genome shotgun (WGS) entry which is preliminary data.</text>
</comment>
<dbReference type="Pfam" id="PF00288">
    <property type="entry name" value="GHMP_kinases_N"/>
    <property type="match status" value="1"/>
</dbReference>
<keyword evidence="5 9" id="KW-0547">Nucleotide-binding</keyword>
<feature type="domain" description="GHMP kinase C-terminal" evidence="11">
    <location>
        <begin position="191"/>
        <end position="265"/>
    </location>
</feature>
<evidence type="ECO:0000313" key="12">
    <source>
        <dbReference type="EMBL" id="NIH55289.1"/>
    </source>
</evidence>
<dbReference type="NCBIfam" id="NF002870">
    <property type="entry name" value="PRK03188.1"/>
    <property type="match status" value="1"/>
</dbReference>
<comment type="function">
    <text evidence="9">Catalyzes the phosphorylation of the position 2 hydroxy group of 4-diphosphocytidyl-2C-methyl-D-erythritol.</text>
</comment>
<dbReference type="SUPFAM" id="SSF54211">
    <property type="entry name" value="Ribosomal protein S5 domain 2-like"/>
    <property type="match status" value="1"/>
</dbReference>
<dbReference type="EC" id="2.7.1.148" evidence="2 9"/>
<dbReference type="InterPro" id="IPR004424">
    <property type="entry name" value="IspE"/>
</dbReference>
<dbReference type="InterPro" id="IPR036554">
    <property type="entry name" value="GHMP_kinase_C_sf"/>
</dbReference>
<dbReference type="AlphaFoldDB" id="A0A7X5R411"/>
<evidence type="ECO:0000259" key="11">
    <source>
        <dbReference type="Pfam" id="PF08544"/>
    </source>
</evidence>
<proteinExistence type="inferred from homology"/>
<evidence type="ECO:0000256" key="1">
    <source>
        <dbReference type="ARBA" id="ARBA00009684"/>
    </source>
</evidence>
<evidence type="ECO:0000256" key="3">
    <source>
        <dbReference type="ARBA" id="ARBA00017473"/>
    </source>
</evidence>
<comment type="catalytic activity">
    <reaction evidence="9">
        <text>4-CDP-2-C-methyl-D-erythritol + ATP = 4-CDP-2-C-methyl-D-erythritol 2-phosphate + ADP + H(+)</text>
        <dbReference type="Rhea" id="RHEA:18437"/>
        <dbReference type="ChEBI" id="CHEBI:15378"/>
        <dbReference type="ChEBI" id="CHEBI:30616"/>
        <dbReference type="ChEBI" id="CHEBI:57823"/>
        <dbReference type="ChEBI" id="CHEBI:57919"/>
        <dbReference type="ChEBI" id="CHEBI:456216"/>
        <dbReference type="EC" id="2.7.1.148"/>
    </reaction>
</comment>
<evidence type="ECO:0000313" key="13">
    <source>
        <dbReference type="Proteomes" id="UP000541033"/>
    </source>
</evidence>
<evidence type="ECO:0000256" key="8">
    <source>
        <dbReference type="ARBA" id="ARBA00032554"/>
    </source>
</evidence>
<keyword evidence="6 9" id="KW-0418">Kinase</keyword>
<dbReference type="InterPro" id="IPR013750">
    <property type="entry name" value="GHMP_kinase_C_dom"/>
</dbReference>
<protein>
    <recommendedName>
        <fullName evidence="3 9">4-diphosphocytidyl-2-C-methyl-D-erythritol kinase</fullName>
        <shortName evidence="9">CMK</shortName>
        <ecNumber evidence="2 9">2.7.1.148</ecNumber>
    </recommendedName>
    <alternativeName>
        <fullName evidence="8 9">4-(cytidine-5'-diphospho)-2-C-methyl-D-erythritol kinase</fullName>
    </alternativeName>
</protein>
<dbReference type="UniPathway" id="UPA00056">
    <property type="reaction ID" value="UER00094"/>
</dbReference>
<evidence type="ECO:0000256" key="7">
    <source>
        <dbReference type="ARBA" id="ARBA00022840"/>
    </source>
</evidence>
<keyword evidence="7 9" id="KW-0067">ATP-binding</keyword>
<dbReference type="NCBIfam" id="TIGR00154">
    <property type="entry name" value="ispE"/>
    <property type="match status" value="1"/>
</dbReference>
<dbReference type="InterPro" id="IPR020568">
    <property type="entry name" value="Ribosomal_Su5_D2-typ_SF"/>
</dbReference>
<dbReference type="PANTHER" id="PTHR43527">
    <property type="entry name" value="4-DIPHOSPHOCYTIDYL-2-C-METHYL-D-ERYTHRITOL KINASE, CHLOROPLASTIC"/>
    <property type="match status" value="1"/>
</dbReference>
<dbReference type="GO" id="GO:0016114">
    <property type="term" value="P:terpenoid biosynthetic process"/>
    <property type="evidence" value="ECO:0007669"/>
    <property type="project" value="UniProtKB-UniRule"/>
</dbReference>
<dbReference type="Gene3D" id="3.30.230.10">
    <property type="match status" value="1"/>
</dbReference>
<evidence type="ECO:0000256" key="2">
    <source>
        <dbReference type="ARBA" id="ARBA00012052"/>
    </source>
</evidence>
<feature type="binding site" evidence="9">
    <location>
        <begin position="76"/>
        <end position="86"/>
    </location>
    <ligand>
        <name>ATP</name>
        <dbReference type="ChEBI" id="CHEBI:30616"/>
    </ligand>
</feature>